<dbReference type="InterPro" id="IPR001296">
    <property type="entry name" value="Glyco_trans_1"/>
</dbReference>
<keyword evidence="3" id="KW-1185">Reference proteome</keyword>
<dbReference type="EMBL" id="CP030118">
    <property type="protein sequence ID" value="QDL08313.1"/>
    <property type="molecule type" value="Genomic_DNA"/>
</dbReference>
<evidence type="ECO:0000313" key="3">
    <source>
        <dbReference type="Proteomes" id="UP000503129"/>
    </source>
</evidence>
<dbReference type="Pfam" id="PF00534">
    <property type="entry name" value="Glycos_transf_1"/>
    <property type="match status" value="1"/>
</dbReference>
<accession>A0A856MAY5</accession>
<organism evidence="2 3">
    <name type="scientific">Brasilonema sennae CENA114</name>
    <dbReference type="NCBI Taxonomy" id="415709"/>
    <lineage>
        <taxon>Bacteria</taxon>
        <taxon>Bacillati</taxon>
        <taxon>Cyanobacteriota</taxon>
        <taxon>Cyanophyceae</taxon>
        <taxon>Nostocales</taxon>
        <taxon>Scytonemataceae</taxon>
        <taxon>Brasilonema</taxon>
        <taxon>Bromeliae group (in: Brasilonema)</taxon>
    </lineage>
</organism>
<dbReference type="CDD" id="cd03801">
    <property type="entry name" value="GT4_PimA-like"/>
    <property type="match status" value="1"/>
</dbReference>
<protein>
    <submittedName>
        <fullName evidence="2">Glycosyl transferase</fullName>
    </submittedName>
</protein>
<reference evidence="2 3" key="1">
    <citation type="submission" date="2018-06" db="EMBL/GenBank/DDBJ databases">
        <title>Comparative genomics of Brasilonema spp. strains.</title>
        <authorList>
            <person name="Alvarenga D.O."/>
            <person name="Fiore M.F."/>
            <person name="Varani A.M."/>
        </authorList>
    </citation>
    <scope>NUCLEOTIDE SEQUENCE [LARGE SCALE GENOMIC DNA]</scope>
    <source>
        <strain evidence="2 3">CENA114</strain>
    </source>
</reference>
<dbReference type="Proteomes" id="UP000503129">
    <property type="component" value="Chromosome"/>
</dbReference>
<proteinExistence type="predicted"/>
<dbReference type="RefSeq" id="WP_171976064.1">
    <property type="nucleotide sequence ID" value="NZ_CAWOXK010000001.1"/>
</dbReference>
<feature type="domain" description="Glycosyl transferase family 1" evidence="1">
    <location>
        <begin position="238"/>
        <end position="329"/>
    </location>
</feature>
<gene>
    <name evidence="2" type="ORF">DP114_10755</name>
</gene>
<dbReference type="KEGG" id="bsen:DP114_10755"/>
<keyword evidence="2" id="KW-0808">Transferase</keyword>
<dbReference type="GO" id="GO:0016757">
    <property type="term" value="F:glycosyltransferase activity"/>
    <property type="evidence" value="ECO:0007669"/>
    <property type="project" value="InterPro"/>
</dbReference>
<name>A0A856MAY5_9CYAN</name>
<dbReference type="PANTHER" id="PTHR12526">
    <property type="entry name" value="GLYCOSYLTRANSFERASE"/>
    <property type="match status" value="1"/>
</dbReference>
<dbReference type="Gene3D" id="3.40.50.2000">
    <property type="entry name" value="Glycogen Phosphorylase B"/>
    <property type="match status" value="2"/>
</dbReference>
<evidence type="ECO:0000259" key="1">
    <source>
        <dbReference type="Pfam" id="PF00534"/>
    </source>
</evidence>
<dbReference type="PANTHER" id="PTHR12526:SF590">
    <property type="entry name" value="ALPHA-MALTOSE-1-PHOSPHATE SYNTHASE"/>
    <property type="match status" value="1"/>
</dbReference>
<evidence type="ECO:0000313" key="2">
    <source>
        <dbReference type="EMBL" id="QDL08313.1"/>
    </source>
</evidence>
<sequence>MTKYHIVLHRSIDLEKITTEAESNKCPRHVMWSLKQRLNASIHTPSGYQASFVDKLLSKIAGSPEYWAMARALSSRLKSDDIVFCNSEAGGIQLATLCGFKRNRPKIAVFFHNIDRPRGRLALKLFNLASKIDLFLACSKHQVTFLRDYLNLPASRVHFVWEQTDLKFFAPKPASAKKSRPMIASVGLEQRDYRTLAAATANLDIDVKISGFSNDALLLKRAFPEKLPRNMSRRFYEWPELVQLYRDADIIVISVFESNCGAGIQALMEAMACRRPVIVTHTLGLDQYIAETNAVMMVKPEDVEGLKQAITYLLNNPQEADALAERGYQLALSRHNSDHYVNYITKELKQFEVEKQVRTQESEAISGEIVTVPLIEDHAHQGFSTGL</sequence>
<dbReference type="AlphaFoldDB" id="A0A856MAY5"/>
<dbReference type="SUPFAM" id="SSF53756">
    <property type="entry name" value="UDP-Glycosyltransferase/glycogen phosphorylase"/>
    <property type="match status" value="1"/>
</dbReference>